<dbReference type="RefSeq" id="WP_077351478.1">
    <property type="nucleotide sequence ID" value="NZ_CP019607.1"/>
</dbReference>
<gene>
    <name evidence="1" type="ORF">BW733_14310</name>
</gene>
<name>A0A1Q2D0N4_9ACTN</name>
<keyword evidence="2" id="KW-1185">Reference proteome</keyword>
<dbReference type="EMBL" id="CP019607">
    <property type="protein sequence ID" value="AQP51824.1"/>
    <property type="molecule type" value="Genomic_DNA"/>
</dbReference>
<dbReference type="Proteomes" id="UP000188235">
    <property type="component" value="Chromosome"/>
</dbReference>
<reference evidence="1 2" key="1">
    <citation type="journal article" date="2008" name="Int. J. Syst. Evol. Microbiol.">
        <title>Tessaracoccus flavescens sp. nov., isolated from marine sediment.</title>
        <authorList>
            <person name="Lee D.W."/>
            <person name="Lee S.D."/>
        </authorList>
    </citation>
    <scope>NUCLEOTIDE SEQUENCE [LARGE SCALE GENOMIC DNA]</scope>
    <source>
        <strain evidence="1 2">SST-39T</strain>
    </source>
</reference>
<dbReference type="STRING" id="399497.BW733_14310"/>
<evidence type="ECO:0000313" key="2">
    <source>
        <dbReference type="Proteomes" id="UP000188235"/>
    </source>
</evidence>
<proteinExistence type="predicted"/>
<accession>A0A1Q2D0N4</accession>
<protein>
    <submittedName>
        <fullName evidence="1">Uncharacterized protein</fullName>
    </submittedName>
</protein>
<dbReference type="OrthoDB" id="9839650at2"/>
<dbReference type="AlphaFoldDB" id="A0A1Q2D0N4"/>
<evidence type="ECO:0000313" key="1">
    <source>
        <dbReference type="EMBL" id="AQP51824.1"/>
    </source>
</evidence>
<organism evidence="1 2">
    <name type="scientific">Tessaracoccus flavescens</name>
    <dbReference type="NCBI Taxonomy" id="399497"/>
    <lineage>
        <taxon>Bacteria</taxon>
        <taxon>Bacillati</taxon>
        <taxon>Actinomycetota</taxon>
        <taxon>Actinomycetes</taxon>
        <taxon>Propionibacteriales</taxon>
        <taxon>Propionibacteriaceae</taxon>
        <taxon>Tessaracoccus</taxon>
    </lineage>
</organism>
<sequence length="228" mass="25713">MSFVLILGVCLLLVWLSLAVRQSRREIDHYQHFEQVDFPEVDGELPDDPGFPLHQQVTQRHTAQRYLPPRQPAPLYPSKQRSAERVEAVKQRLGDLRTDLVWVIEHPSLFDGNTAESGLFFEKLGTWDDEHRYLSDREAHDLAGSVEDAFTQARRAAERVGLDFYDEPGREEAEVAVKLVTKARSTTGEEARLLMDKVAEILARLLPFDVPEAISAATGSTQPPSQAP</sequence>
<dbReference type="KEGG" id="tfa:BW733_14310"/>